<feature type="transmembrane region" description="Helical" evidence="1">
    <location>
        <begin position="77"/>
        <end position="95"/>
    </location>
</feature>
<dbReference type="RefSeq" id="WP_237091469.1">
    <property type="nucleotide sequence ID" value="NZ_CP116766.1"/>
</dbReference>
<reference evidence="2" key="1">
    <citation type="submission" date="2022-01" db="EMBL/GenBank/DDBJ databases">
        <title>Neisseria sp. ZJ104.</title>
        <authorList>
            <person name="Yang C."/>
        </authorList>
    </citation>
    <scope>NUCLEOTIDE SEQUENCE</scope>
    <source>
        <strain evidence="2">ZJ104</strain>
    </source>
</reference>
<dbReference type="EMBL" id="CP116766">
    <property type="protein sequence ID" value="WCL72224.1"/>
    <property type="molecule type" value="Genomic_DNA"/>
</dbReference>
<evidence type="ECO:0000313" key="2">
    <source>
        <dbReference type="EMBL" id="MCF7528746.1"/>
    </source>
</evidence>
<dbReference type="AlphaFoldDB" id="A0AAW5AGJ7"/>
<evidence type="ECO:0000313" key="3">
    <source>
        <dbReference type="EMBL" id="MCF7529604.1"/>
    </source>
</evidence>
<evidence type="ECO:0000256" key="1">
    <source>
        <dbReference type="SAM" id="Phobius"/>
    </source>
</evidence>
<proteinExistence type="predicted"/>
<keyword evidence="6" id="KW-1185">Reference proteome</keyword>
<keyword evidence="1" id="KW-0472">Membrane</keyword>
<keyword evidence="1" id="KW-0812">Transmembrane</keyword>
<keyword evidence="1" id="KW-1133">Transmembrane helix</keyword>
<evidence type="ECO:0000313" key="5">
    <source>
        <dbReference type="Proteomes" id="UP001201397"/>
    </source>
</evidence>
<protein>
    <recommendedName>
        <fullName evidence="7">Cytochrome C oxidase subunit IV</fullName>
    </recommendedName>
</protein>
<gene>
    <name evidence="2" type="ORF">L4H06_00620</name>
    <name evidence="3" type="ORF">L4H06_05135</name>
    <name evidence="4" type="ORF">PJU73_03725</name>
</gene>
<organism evidence="2 5">
    <name type="scientific">Neisseria lisongii</name>
    <dbReference type="NCBI Taxonomy" id="2912188"/>
    <lineage>
        <taxon>Bacteria</taxon>
        <taxon>Pseudomonadati</taxon>
        <taxon>Pseudomonadota</taxon>
        <taxon>Betaproteobacteria</taxon>
        <taxon>Neisseriales</taxon>
        <taxon>Neisseriaceae</taxon>
        <taxon>Neisseria</taxon>
    </lineage>
</organism>
<accession>A0AAW5AGJ7</accession>
<feature type="transmembrane region" description="Helical" evidence="1">
    <location>
        <begin position="42"/>
        <end position="65"/>
    </location>
</feature>
<evidence type="ECO:0008006" key="7">
    <source>
        <dbReference type="Google" id="ProtNLM"/>
    </source>
</evidence>
<dbReference type="Proteomes" id="UP001201397">
    <property type="component" value="Unassembled WGS sequence"/>
</dbReference>
<feature type="transmembrane region" description="Helical" evidence="1">
    <location>
        <begin position="9"/>
        <end position="30"/>
    </location>
</feature>
<name>A0AAW5AGJ7_9NEIS</name>
<reference evidence="4 6" key="2">
    <citation type="submission" date="2023-01" db="EMBL/GenBank/DDBJ databases">
        <authorList>
            <person name="Yang C."/>
        </authorList>
    </citation>
    <scope>NUCLEOTIDE SEQUENCE [LARGE SCALE GENOMIC DNA]</scope>
    <source>
        <strain evidence="4 6">ZJ106</strain>
    </source>
</reference>
<dbReference type="EMBL" id="JAKKDL010000001">
    <property type="protein sequence ID" value="MCF7528746.1"/>
    <property type="molecule type" value="Genomic_DNA"/>
</dbReference>
<evidence type="ECO:0000313" key="4">
    <source>
        <dbReference type="EMBL" id="WCL72224.1"/>
    </source>
</evidence>
<sequence>MAVSDSQKLWLRWLIVCLIPLLTLLVFALFPPPDQTQYFINGIILACEATFLFKFVLFGVIHCHLRQDFALKRKNMLLFIPIIALIVYLFHYYGVF</sequence>
<dbReference type="Proteomes" id="UP001221268">
    <property type="component" value="Chromosome"/>
</dbReference>
<dbReference type="EMBL" id="JAKKDL010000004">
    <property type="protein sequence ID" value="MCF7529604.1"/>
    <property type="molecule type" value="Genomic_DNA"/>
</dbReference>
<evidence type="ECO:0000313" key="6">
    <source>
        <dbReference type="Proteomes" id="UP001221268"/>
    </source>
</evidence>